<gene>
    <name evidence="1" type="ORF">DY251_07180</name>
</gene>
<evidence type="ECO:0008006" key="3">
    <source>
        <dbReference type="Google" id="ProtNLM"/>
    </source>
</evidence>
<evidence type="ECO:0000313" key="1">
    <source>
        <dbReference type="EMBL" id="RFC68061.1"/>
    </source>
</evidence>
<dbReference type="Proteomes" id="UP000262379">
    <property type="component" value="Unassembled WGS sequence"/>
</dbReference>
<evidence type="ECO:0000313" key="2">
    <source>
        <dbReference type="Proteomes" id="UP000262379"/>
    </source>
</evidence>
<organism evidence="1 2">
    <name type="scientific">Mesorhizobium denitrificans</name>
    <dbReference type="NCBI Taxonomy" id="2294114"/>
    <lineage>
        <taxon>Bacteria</taxon>
        <taxon>Pseudomonadati</taxon>
        <taxon>Pseudomonadota</taxon>
        <taxon>Alphaproteobacteria</taxon>
        <taxon>Hyphomicrobiales</taxon>
        <taxon>Phyllobacteriaceae</taxon>
        <taxon>Mesorhizobium</taxon>
    </lineage>
</organism>
<comment type="caution">
    <text evidence="1">The sequence shown here is derived from an EMBL/GenBank/DDBJ whole genome shotgun (WGS) entry which is preliminary data.</text>
</comment>
<reference evidence="2" key="1">
    <citation type="submission" date="2018-08" db="EMBL/GenBank/DDBJ databases">
        <authorList>
            <person name="Im W.T."/>
        </authorList>
    </citation>
    <scope>NUCLEOTIDE SEQUENCE [LARGE SCALE GENOMIC DNA]</scope>
    <source>
        <strain evidence="2">LA-28</strain>
    </source>
</reference>
<name>A0A371XFR1_9HYPH</name>
<sequence length="221" mass="24405">MKVLAEFLERQGLSLRGGINFGMDDDAPHGASGQPAKAVLLVGNVGAGFWPHFQQWYSAQARRTENPLDEWSREVIGAAGALIGARAVLPNDRPFLPFQQWAMRAEGLRASPLGILMHPEYGLWHAYRGALLLNAELPDDGQVATEHLCDLCVEKPCLKACPVHAHQATGFAYQRCLQHVRSPAGADCRLGGCMDRNACPYGTKFRYPRAVQQFFMDAFVR</sequence>
<proteinExistence type="predicted"/>
<dbReference type="RefSeq" id="WP_116623202.1">
    <property type="nucleotide sequence ID" value="NZ_QURN01000005.1"/>
</dbReference>
<protein>
    <recommendedName>
        <fullName evidence="3">4Fe-4S dicluster domain-containing protein</fullName>
    </recommendedName>
</protein>
<accession>A0A371XFR1</accession>
<keyword evidence="2" id="KW-1185">Reference proteome</keyword>
<dbReference type="EMBL" id="QURN01000005">
    <property type="protein sequence ID" value="RFC68061.1"/>
    <property type="molecule type" value="Genomic_DNA"/>
</dbReference>
<dbReference type="AlphaFoldDB" id="A0A371XFR1"/>